<dbReference type="InterPro" id="IPR013748">
    <property type="entry name" value="Rep_factorC_C"/>
</dbReference>
<dbReference type="NCBIfam" id="NF009067">
    <property type="entry name" value="PRK12402.1"/>
    <property type="match status" value="1"/>
</dbReference>
<dbReference type="InterPro" id="IPR008921">
    <property type="entry name" value="DNA_pol3_clamp-load_cplx_C"/>
</dbReference>
<dbReference type="InterPro" id="IPR047854">
    <property type="entry name" value="RFC_lid"/>
</dbReference>
<dbReference type="EMBL" id="CP009518">
    <property type="protein sequence ID" value="AKB84270.1"/>
    <property type="molecule type" value="Genomic_DNA"/>
</dbReference>
<reference evidence="9 10" key="1">
    <citation type="submission" date="2014-07" db="EMBL/GenBank/DDBJ databases">
        <title>Methanogenic archaea and the global carbon cycle.</title>
        <authorList>
            <person name="Henriksen J.R."/>
            <person name="Luke J."/>
            <person name="Reinhart S."/>
            <person name="Benedict M.N."/>
            <person name="Youngblut N.D."/>
            <person name="Metcalf M.E."/>
            <person name="Whitaker R.J."/>
            <person name="Metcalf W.W."/>
        </authorList>
    </citation>
    <scope>NUCLEOTIDE SEQUENCE [LARGE SCALE GENOMIC DNA]</scope>
    <source>
        <strain evidence="9 10">MM1</strain>
    </source>
</reference>
<evidence type="ECO:0000256" key="3">
    <source>
        <dbReference type="ARBA" id="ARBA00022705"/>
    </source>
</evidence>
<dbReference type="Gene3D" id="3.40.50.300">
    <property type="entry name" value="P-loop containing nucleotide triphosphate hydrolases"/>
    <property type="match status" value="1"/>
</dbReference>
<dbReference type="InterPro" id="IPR027417">
    <property type="entry name" value="P-loop_NTPase"/>
</dbReference>
<dbReference type="GO" id="GO:0005524">
    <property type="term" value="F:ATP binding"/>
    <property type="evidence" value="ECO:0007669"/>
    <property type="project" value="UniProtKB-KW"/>
</dbReference>
<dbReference type="AlphaFoldDB" id="A0A0E3X0G8"/>
<dbReference type="HOGENOM" id="CLU_042324_2_1_2"/>
<evidence type="ECO:0000313" key="9">
    <source>
        <dbReference type="EMBL" id="AKB84270.1"/>
    </source>
</evidence>
<feature type="domain" description="Replication factor C C-terminal" evidence="8">
    <location>
        <begin position="259"/>
        <end position="338"/>
    </location>
</feature>
<dbReference type="CDD" id="cd18140">
    <property type="entry name" value="HLD_clamp_RFC"/>
    <property type="match status" value="1"/>
</dbReference>
<evidence type="ECO:0000256" key="2">
    <source>
        <dbReference type="ARBA" id="ARBA00014164"/>
    </source>
</evidence>
<evidence type="ECO:0000256" key="4">
    <source>
        <dbReference type="ARBA" id="ARBA00022741"/>
    </source>
</evidence>
<dbReference type="PANTHER" id="PTHR11669">
    <property type="entry name" value="REPLICATION FACTOR C / DNA POLYMERASE III GAMMA-TAU SUBUNIT"/>
    <property type="match status" value="1"/>
</dbReference>
<keyword evidence="3" id="KW-0235">DNA replication</keyword>
<dbReference type="InterPro" id="IPR050238">
    <property type="entry name" value="DNA_Rep/Repair_Clamp_Loader"/>
</dbReference>
<protein>
    <recommendedName>
        <fullName evidence="2">Replication factor C small subunit</fullName>
    </recommendedName>
    <alternativeName>
        <fullName evidence="6">Clamp loader small subunit</fullName>
    </alternativeName>
</protein>
<organism evidence="9 10">
    <name type="scientific">Methanococcoides methylutens MM1</name>
    <dbReference type="NCBI Taxonomy" id="1434104"/>
    <lineage>
        <taxon>Archaea</taxon>
        <taxon>Methanobacteriati</taxon>
        <taxon>Methanobacteriota</taxon>
        <taxon>Stenosarchaea group</taxon>
        <taxon>Methanomicrobia</taxon>
        <taxon>Methanosarcinales</taxon>
        <taxon>Methanosarcinaceae</taxon>
        <taxon>Methanococcoides</taxon>
    </lineage>
</organism>
<dbReference type="GO" id="GO:0005663">
    <property type="term" value="C:DNA replication factor C complex"/>
    <property type="evidence" value="ECO:0007669"/>
    <property type="project" value="TreeGrafter"/>
</dbReference>
<dbReference type="GO" id="GO:0006261">
    <property type="term" value="P:DNA-templated DNA replication"/>
    <property type="evidence" value="ECO:0007669"/>
    <property type="project" value="TreeGrafter"/>
</dbReference>
<dbReference type="GO" id="GO:0003689">
    <property type="term" value="F:DNA clamp loader activity"/>
    <property type="evidence" value="ECO:0007669"/>
    <property type="project" value="TreeGrafter"/>
</dbReference>
<dbReference type="SUPFAM" id="SSF52540">
    <property type="entry name" value="P-loop containing nucleoside triphosphate hydrolases"/>
    <property type="match status" value="1"/>
</dbReference>
<evidence type="ECO:0000259" key="7">
    <source>
        <dbReference type="Pfam" id="PF00004"/>
    </source>
</evidence>
<dbReference type="InterPro" id="IPR003959">
    <property type="entry name" value="ATPase_AAA_core"/>
</dbReference>
<evidence type="ECO:0000256" key="5">
    <source>
        <dbReference type="ARBA" id="ARBA00022840"/>
    </source>
</evidence>
<proteinExistence type="inferred from homology"/>
<keyword evidence="4" id="KW-0547">Nucleotide-binding</keyword>
<dbReference type="GO" id="GO:0006281">
    <property type="term" value="P:DNA repair"/>
    <property type="evidence" value="ECO:0007669"/>
    <property type="project" value="TreeGrafter"/>
</dbReference>
<comment type="similarity">
    <text evidence="1">Belongs to the activator 1 small subunits family. RfcS subfamily.</text>
</comment>
<gene>
    <name evidence="9" type="ORF">MCMEM_0217</name>
</gene>
<dbReference type="Gene3D" id="1.20.272.10">
    <property type="match status" value="1"/>
</dbReference>
<dbReference type="Proteomes" id="UP000033048">
    <property type="component" value="Chromosome"/>
</dbReference>
<sequence>MMNDMWTVKYRPKMLEDVLGNEESLNALGQLVSSGNLPHLVFHGPVNSGKASTAFALARELYGEGYESNFTYFNASDFFDQGKRYLVRDKRFTHIIGTDDPKKIYSSVISIFKTVINEFAGMGSIDADFKVIFIDNVESLDTSAQHALRRIMEKYTRTCRFVLSTTQPSKLISPLRSRGLELFFTYVPDELLRPFIVSVAEQEGISISGDGLDALLYYAEGNVSRALLTLQFASMNNPGKEITGDVLYEESLCEVSDNVTELHASAISHEFLKARKLIDTLLIEEGFTGDEILQQLHSVVMRSDRSEEEIAKAACRIADADAMIIDSANARIHLESLVTELY</sequence>
<dbReference type="KEGG" id="mmet:MCMEM_0217"/>
<evidence type="ECO:0000256" key="1">
    <source>
        <dbReference type="ARBA" id="ARBA00009668"/>
    </source>
</evidence>
<keyword evidence="5" id="KW-0067">ATP-binding</keyword>
<dbReference type="STRING" id="1434104.MCMEM_0217"/>
<dbReference type="CDD" id="cd00009">
    <property type="entry name" value="AAA"/>
    <property type="match status" value="1"/>
</dbReference>
<evidence type="ECO:0000259" key="8">
    <source>
        <dbReference type="Pfam" id="PF08542"/>
    </source>
</evidence>
<evidence type="ECO:0000313" key="10">
    <source>
        <dbReference type="Proteomes" id="UP000033048"/>
    </source>
</evidence>
<dbReference type="Pfam" id="PF00004">
    <property type="entry name" value="AAA"/>
    <property type="match status" value="1"/>
</dbReference>
<dbReference type="PANTHER" id="PTHR11669:SF20">
    <property type="entry name" value="REPLICATION FACTOR C SUBUNIT 4"/>
    <property type="match status" value="1"/>
</dbReference>
<dbReference type="PATRIC" id="fig|1434104.5.peg.229"/>
<dbReference type="Pfam" id="PF08542">
    <property type="entry name" value="Rep_fac_C"/>
    <property type="match status" value="1"/>
</dbReference>
<name>A0A0E3X0G8_METMT</name>
<dbReference type="SUPFAM" id="SSF48019">
    <property type="entry name" value="post-AAA+ oligomerization domain-like"/>
    <property type="match status" value="1"/>
</dbReference>
<dbReference type="GO" id="GO:0016887">
    <property type="term" value="F:ATP hydrolysis activity"/>
    <property type="evidence" value="ECO:0007669"/>
    <property type="project" value="InterPro"/>
</dbReference>
<keyword evidence="10" id="KW-1185">Reference proteome</keyword>
<dbReference type="Gene3D" id="1.10.8.60">
    <property type="match status" value="1"/>
</dbReference>
<dbReference type="GO" id="GO:0003677">
    <property type="term" value="F:DNA binding"/>
    <property type="evidence" value="ECO:0007669"/>
    <property type="project" value="InterPro"/>
</dbReference>
<evidence type="ECO:0000256" key="6">
    <source>
        <dbReference type="ARBA" id="ARBA00031749"/>
    </source>
</evidence>
<feature type="domain" description="ATPase AAA-type core" evidence="7">
    <location>
        <begin position="41"/>
        <end position="178"/>
    </location>
</feature>
<accession>A0A0E3X0G8</accession>